<keyword evidence="1" id="KW-0813">Transport</keyword>
<dbReference type="Proteomes" id="UP000223749">
    <property type="component" value="Chromosome"/>
</dbReference>
<dbReference type="RefSeq" id="WP_099437562.1">
    <property type="nucleotide sequence ID" value="NZ_CP024091.1"/>
</dbReference>
<dbReference type="Gene3D" id="1.10.490.10">
    <property type="entry name" value="Globins"/>
    <property type="match status" value="1"/>
</dbReference>
<keyword evidence="2" id="KW-0349">Heme</keyword>
<keyword evidence="3" id="KW-0479">Metal-binding</keyword>
<evidence type="ECO:0000256" key="2">
    <source>
        <dbReference type="ARBA" id="ARBA00022617"/>
    </source>
</evidence>
<keyword evidence="4" id="KW-0408">Iron</keyword>
<evidence type="ECO:0000313" key="6">
    <source>
        <dbReference type="Proteomes" id="UP000223749"/>
    </source>
</evidence>
<dbReference type="GO" id="GO:0046872">
    <property type="term" value="F:metal ion binding"/>
    <property type="evidence" value="ECO:0007669"/>
    <property type="project" value="UniProtKB-KW"/>
</dbReference>
<evidence type="ECO:0000256" key="3">
    <source>
        <dbReference type="ARBA" id="ARBA00022723"/>
    </source>
</evidence>
<evidence type="ECO:0000256" key="4">
    <source>
        <dbReference type="ARBA" id="ARBA00023004"/>
    </source>
</evidence>
<dbReference type="InterPro" id="IPR009050">
    <property type="entry name" value="Globin-like_sf"/>
</dbReference>
<accession>A0A2D1U1Y9</accession>
<dbReference type="OrthoDB" id="25954at2"/>
<dbReference type="Pfam" id="PF01152">
    <property type="entry name" value="Bac_globin"/>
    <property type="match status" value="1"/>
</dbReference>
<dbReference type="AlphaFoldDB" id="A0A2D1U1Y9"/>
<dbReference type="InterPro" id="IPR012292">
    <property type="entry name" value="Globin/Proto"/>
</dbReference>
<protein>
    <submittedName>
        <fullName evidence="5">Globin</fullName>
    </submittedName>
</protein>
<gene>
    <name evidence="5" type="ORF">CPT03_03595</name>
</gene>
<dbReference type="CDD" id="cd08916">
    <property type="entry name" value="TrHb3_P"/>
    <property type="match status" value="1"/>
</dbReference>
<dbReference type="GO" id="GO:0019825">
    <property type="term" value="F:oxygen binding"/>
    <property type="evidence" value="ECO:0007669"/>
    <property type="project" value="InterPro"/>
</dbReference>
<dbReference type="InterPro" id="IPR001486">
    <property type="entry name" value="Hemoglobin_trunc"/>
</dbReference>
<name>A0A2D1U1Y9_9SPHI</name>
<dbReference type="KEGG" id="pgs:CPT03_03595"/>
<organism evidence="5 6">
    <name type="scientific">Pedobacter ginsengisoli</name>
    <dbReference type="NCBI Taxonomy" id="363852"/>
    <lineage>
        <taxon>Bacteria</taxon>
        <taxon>Pseudomonadati</taxon>
        <taxon>Bacteroidota</taxon>
        <taxon>Sphingobacteriia</taxon>
        <taxon>Sphingobacteriales</taxon>
        <taxon>Sphingobacteriaceae</taxon>
        <taxon>Pedobacter</taxon>
    </lineage>
</organism>
<evidence type="ECO:0000256" key="1">
    <source>
        <dbReference type="ARBA" id="ARBA00022448"/>
    </source>
</evidence>
<reference evidence="5 6" key="1">
    <citation type="submission" date="2017-10" db="EMBL/GenBank/DDBJ databases">
        <title>Whole genome of Pedobacter ginsengisoli T01R-27 isolated from tomato rhizosphere.</title>
        <authorList>
            <person name="Weon H.-Y."/>
            <person name="Lee S.A."/>
            <person name="Sang M.K."/>
            <person name="Song J."/>
        </authorList>
    </citation>
    <scope>NUCLEOTIDE SEQUENCE [LARGE SCALE GENOMIC DNA]</scope>
    <source>
        <strain evidence="5 6">T01R-27</strain>
    </source>
</reference>
<proteinExistence type="predicted"/>
<evidence type="ECO:0000313" key="5">
    <source>
        <dbReference type="EMBL" id="ATP55615.1"/>
    </source>
</evidence>
<dbReference type="GO" id="GO:0020037">
    <property type="term" value="F:heme binding"/>
    <property type="evidence" value="ECO:0007669"/>
    <property type="project" value="InterPro"/>
</dbReference>
<dbReference type="EMBL" id="CP024091">
    <property type="protein sequence ID" value="ATP55615.1"/>
    <property type="molecule type" value="Genomic_DNA"/>
</dbReference>
<sequence length="128" mass="14642">MKTDINNFEDIVWLVDSFYSKVQSDDLIGPVFDAVIDDWEPHLEKMYKFWNAALFGIAGFKGNPFARHEPLSLGKAHFDRWLVLFHKTIDEKYAGAMAALAKKKAELMAEMFLNRIQNMKGGTDTVIV</sequence>
<dbReference type="SUPFAM" id="SSF46458">
    <property type="entry name" value="Globin-like"/>
    <property type="match status" value="1"/>
</dbReference>
<keyword evidence="6" id="KW-1185">Reference proteome</keyword>